<accession>A0A382UZX8</accession>
<dbReference type="InterPro" id="IPR029058">
    <property type="entry name" value="AB_hydrolase_fold"/>
</dbReference>
<dbReference type="SUPFAM" id="SSF53474">
    <property type="entry name" value="alpha/beta-Hydrolases"/>
    <property type="match status" value="1"/>
</dbReference>
<proteinExistence type="predicted"/>
<dbReference type="Gene3D" id="3.40.50.1820">
    <property type="entry name" value="alpha/beta hydrolase"/>
    <property type="match status" value="1"/>
</dbReference>
<sequence length="220" mass="24702">MRTNFIGWLALLSHVCTSAAQVEEKFVVEQLRILEGDHQQTLWNYLLDQCDQLDLQRAKRLSIALKTPETLKKHLQDLKRSYQQLLGDFPPKTSLNPTVTGHLIGEGFRVEKVLFESFPNHHVTALLYLPDGSASPRMGPWPGILFACGHSANGKAYSSYQKTCALLAQHGFVVLSYDPISQGERTQLPLASRFGTTTHTLLNIGARLVGRSVVWYEAWD</sequence>
<organism evidence="1">
    <name type="scientific">marine metagenome</name>
    <dbReference type="NCBI Taxonomy" id="408172"/>
    <lineage>
        <taxon>unclassified sequences</taxon>
        <taxon>metagenomes</taxon>
        <taxon>ecological metagenomes</taxon>
    </lineage>
</organism>
<name>A0A382UZX8_9ZZZZ</name>
<protein>
    <recommendedName>
        <fullName evidence="2">Acetyl xylan esterase domain-containing protein</fullName>
    </recommendedName>
</protein>
<feature type="non-terminal residue" evidence="1">
    <location>
        <position position="220"/>
    </location>
</feature>
<dbReference type="EMBL" id="UINC01148100">
    <property type="protein sequence ID" value="SVD39789.1"/>
    <property type="molecule type" value="Genomic_DNA"/>
</dbReference>
<dbReference type="AlphaFoldDB" id="A0A382UZX8"/>
<reference evidence="1" key="1">
    <citation type="submission" date="2018-05" db="EMBL/GenBank/DDBJ databases">
        <authorList>
            <person name="Lanie J.A."/>
            <person name="Ng W.-L."/>
            <person name="Kazmierczak K.M."/>
            <person name="Andrzejewski T.M."/>
            <person name="Davidsen T.M."/>
            <person name="Wayne K.J."/>
            <person name="Tettelin H."/>
            <person name="Glass J.I."/>
            <person name="Rusch D."/>
            <person name="Podicherti R."/>
            <person name="Tsui H.-C.T."/>
            <person name="Winkler M.E."/>
        </authorList>
    </citation>
    <scope>NUCLEOTIDE SEQUENCE</scope>
</reference>
<evidence type="ECO:0000313" key="1">
    <source>
        <dbReference type="EMBL" id="SVD39789.1"/>
    </source>
</evidence>
<gene>
    <name evidence="1" type="ORF">METZ01_LOCUS392643</name>
</gene>
<evidence type="ECO:0008006" key="2">
    <source>
        <dbReference type="Google" id="ProtNLM"/>
    </source>
</evidence>